<accession>A0A835QWR3</accession>
<reference evidence="2 3" key="1">
    <citation type="journal article" date="2020" name="Nat. Food">
        <title>A phased Vanilla planifolia genome enables genetic improvement of flavour and production.</title>
        <authorList>
            <person name="Hasing T."/>
            <person name="Tang H."/>
            <person name="Brym M."/>
            <person name="Khazi F."/>
            <person name="Huang T."/>
            <person name="Chambers A.H."/>
        </authorList>
    </citation>
    <scope>NUCLEOTIDE SEQUENCE [LARGE SCALE GENOMIC DNA]</scope>
    <source>
        <tissue evidence="2">Leaf</tissue>
    </source>
</reference>
<feature type="chain" id="PRO_5032637175" evidence="1">
    <location>
        <begin position="18"/>
        <end position="98"/>
    </location>
</feature>
<keyword evidence="3" id="KW-1185">Reference proteome</keyword>
<comment type="caution">
    <text evidence="2">The sequence shown here is derived from an EMBL/GenBank/DDBJ whole genome shotgun (WGS) entry which is preliminary data.</text>
</comment>
<dbReference type="OrthoDB" id="747498at2759"/>
<name>A0A835QWR3_VANPL</name>
<dbReference type="Proteomes" id="UP000636800">
    <property type="component" value="Chromosome 5"/>
</dbReference>
<proteinExistence type="predicted"/>
<feature type="signal peptide" evidence="1">
    <location>
        <begin position="1"/>
        <end position="17"/>
    </location>
</feature>
<dbReference type="InterPro" id="IPR027854">
    <property type="entry name" value="STMP1"/>
</dbReference>
<protein>
    <submittedName>
        <fullName evidence="2">Uncharacterized protein</fullName>
    </submittedName>
</protein>
<dbReference type="Pfam" id="PF15054">
    <property type="entry name" value="DUF4535"/>
    <property type="match status" value="1"/>
</dbReference>
<sequence>MGLLGKGFAFLLGTSFGIYVAQNYHVPEARRFVCMARRYEEFHRKKNSHMEDSSPDGPFAAPKRENTVAEFRIPHRSHEEFYCPHSASPVLPNRPAET</sequence>
<organism evidence="2 3">
    <name type="scientific">Vanilla planifolia</name>
    <name type="common">Vanilla</name>
    <dbReference type="NCBI Taxonomy" id="51239"/>
    <lineage>
        <taxon>Eukaryota</taxon>
        <taxon>Viridiplantae</taxon>
        <taxon>Streptophyta</taxon>
        <taxon>Embryophyta</taxon>
        <taxon>Tracheophyta</taxon>
        <taxon>Spermatophyta</taxon>
        <taxon>Magnoliopsida</taxon>
        <taxon>Liliopsida</taxon>
        <taxon>Asparagales</taxon>
        <taxon>Orchidaceae</taxon>
        <taxon>Vanilloideae</taxon>
        <taxon>Vanilleae</taxon>
        <taxon>Vanilla</taxon>
    </lineage>
</organism>
<evidence type="ECO:0000256" key="1">
    <source>
        <dbReference type="SAM" id="SignalP"/>
    </source>
</evidence>
<dbReference type="EMBL" id="JADCNL010000005">
    <property type="protein sequence ID" value="KAG0479353.1"/>
    <property type="molecule type" value="Genomic_DNA"/>
</dbReference>
<dbReference type="PANTHER" id="PTHR33528">
    <property type="entry name" value="OS07G0239500 PROTEIN"/>
    <property type="match status" value="1"/>
</dbReference>
<dbReference type="PANTHER" id="PTHR33528:SF14">
    <property type="entry name" value="SOLUTE CARRIER FAMILY 35 MEMBER A4"/>
    <property type="match status" value="1"/>
</dbReference>
<evidence type="ECO:0000313" key="2">
    <source>
        <dbReference type="EMBL" id="KAG0479353.1"/>
    </source>
</evidence>
<gene>
    <name evidence="2" type="ORF">HPP92_010211</name>
</gene>
<keyword evidence="1" id="KW-0732">Signal</keyword>
<dbReference type="AlphaFoldDB" id="A0A835QWR3"/>
<evidence type="ECO:0000313" key="3">
    <source>
        <dbReference type="Proteomes" id="UP000636800"/>
    </source>
</evidence>